<feature type="compositionally biased region" description="Low complexity" evidence="1">
    <location>
        <begin position="242"/>
        <end position="252"/>
    </location>
</feature>
<protein>
    <submittedName>
        <fullName evidence="3">Uncharacterized protein</fullName>
    </submittedName>
</protein>
<keyword evidence="2" id="KW-0812">Transmembrane</keyword>
<accession>A0A1Y2I2N5</accession>
<feature type="non-terminal residue" evidence="3">
    <location>
        <position position="493"/>
    </location>
</feature>
<keyword evidence="4" id="KW-1185">Reference proteome</keyword>
<evidence type="ECO:0000256" key="2">
    <source>
        <dbReference type="SAM" id="Phobius"/>
    </source>
</evidence>
<proteinExistence type="predicted"/>
<feature type="region of interest" description="Disordered" evidence="1">
    <location>
        <begin position="209"/>
        <end position="259"/>
    </location>
</feature>
<sequence length="493" mass="51654">MSSSTCNLDPNGVAPAEFINPNVVPQQAITALAAQSPRVYGCVQFTQVGSSTQVANGQWWCATTTPSDERKSLGRATNCAVTTKEQACQAPWVWVQKQRPPPGQDVGAYVFGCTRDDGKFICQGGQSCSPQGLSSSGEPVTVDSTSSGSSTTGIVIGVSILLGCLLVGGLGFFFWKRTRNHRLPASSPSGPGGVAAAYAGAKVSFPRATTTPLLPPARARPHLSRNRPTTQAATPRPHLSTAAGYPISSSGASSGGGSAPGAAAVIALNTIPAKPQRSNSATSRYLSPREAERARLVAAPSPILDETDLVTVPVSPNMMASAQAMSPQMMAQQQQQHPQYASVHPLPSFTSNKDTPNSNSTAATKCTPPEYQSHLHHSPAAAMSPPPTASSPCTRTHLITGLLDFVHFPVCSAVSLEPWPGISRHFLVPARPSLSEPALPSLSVHLAAQPTLPAHRNLAAITTRRMFPRPYRTYVNMDAAAPVVQAEQPGKGN</sequence>
<dbReference type="Proteomes" id="UP000193411">
    <property type="component" value="Unassembled WGS sequence"/>
</dbReference>
<evidence type="ECO:0000256" key="1">
    <source>
        <dbReference type="SAM" id="MobiDB-lite"/>
    </source>
</evidence>
<reference evidence="3 4" key="1">
    <citation type="submission" date="2016-07" db="EMBL/GenBank/DDBJ databases">
        <title>Pervasive Adenine N6-methylation of Active Genes in Fungi.</title>
        <authorList>
            <consortium name="DOE Joint Genome Institute"/>
            <person name="Mondo S.J."/>
            <person name="Dannebaum R.O."/>
            <person name="Kuo R.C."/>
            <person name="Labutti K."/>
            <person name="Haridas S."/>
            <person name="Kuo A."/>
            <person name="Salamov A."/>
            <person name="Ahrendt S.R."/>
            <person name="Lipzen A."/>
            <person name="Sullivan W."/>
            <person name="Andreopoulos W.B."/>
            <person name="Clum A."/>
            <person name="Lindquist E."/>
            <person name="Daum C."/>
            <person name="Ramamoorthy G.K."/>
            <person name="Gryganskyi A."/>
            <person name="Culley D."/>
            <person name="Magnuson J.K."/>
            <person name="James T.Y."/>
            <person name="O'Malley M.A."/>
            <person name="Stajich J.E."/>
            <person name="Spatafora J.W."/>
            <person name="Visel A."/>
            <person name="Grigoriev I.V."/>
        </authorList>
    </citation>
    <scope>NUCLEOTIDE SEQUENCE [LARGE SCALE GENOMIC DNA]</scope>
    <source>
        <strain evidence="3 4">PL171</strain>
    </source>
</reference>
<feature type="region of interest" description="Disordered" evidence="1">
    <location>
        <begin position="323"/>
        <end position="392"/>
    </location>
</feature>
<feature type="compositionally biased region" description="Low complexity" evidence="1">
    <location>
        <begin position="323"/>
        <end position="342"/>
    </location>
</feature>
<feature type="compositionally biased region" description="Polar residues" evidence="1">
    <location>
        <begin position="348"/>
        <end position="364"/>
    </location>
</feature>
<evidence type="ECO:0000313" key="4">
    <source>
        <dbReference type="Proteomes" id="UP000193411"/>
    </source>
</evidence>
<evidence type="ECO:0000313" key="3">
    <source>
        <dbReference type="EMBL" id="ORZ41137.1"/>
    </source>
</evidence>
<comment type="caution">
    <text evidence="3">The sequence shown here is derived from an EMBL/GenBank/DDBJ whole genome shotgun (WGS) entry which is preliminary data.</text>
</comment>
<organism evidence="3 4">
    <name type="scientific">Catenaria anguillulae PL171</name>
    <dbReference type="NCBI Taxonomy" id="765915"/>
    <lineage>
        <taxon>Eukaryota</taxon>
        <taxon>Fungi</taxon>
        <taxon>Fungi incertae sedis</taxon>
        <taxon>Blastocladiomycota</taxon>
        <taxon>Blastocladiomycetes</taxon>
        <taxon>Blastocladiales</taxon>
        <taxon>Catenariaceae</taxon>
        <taxon>Catenaria</taxon>
    </lineage>
</organism>
<dbReference type="AlphaFoldDB" id="A0A1Y2I2N5"/>
<gene>
    <name evidence="3" type="ORF">BCR44DRAFT_1495561</name>
</gene>
<keyword evidence="2" id="KW-0472">Membrane</keyword>
<keyword evidence="2" id="KW-1133">Transmembrane helix</keyword>
<feature type="transmembrane region" description="Helical" evidence="2">
    <location>
        <begin position="154"/>
        <end position="175"/>
    </location>
</feature>
<name>A0A1Y2I2N5_9FUNG</name>
<dbReference type="EMBL" id="MCFL01000002">
    <property type="protein sequence ID" value="ORZ41137.1"/>
    <property type="molecule type" value="Genomic_DNA"/>
</dbReference>